<evidence type="ECO:0000313" key="3">
    <source>
        <dbReference type="EMBL" id="QDZ21529.1"/>
    </source>
</evidence>
<dbReference type="InterPro" id="IPR036890">
    <property type="entry name" value="HATPase_C_sf"/>
</dbReference>
<dbReference type="Gene3D" id="3.30.1540.20">
    <property type="entry name" value="MutL, C-terminal domain, dimerisation subdomain"/>
    <property type="match status" value="1"/>
</dbReference>
<dbReference type="PANTHER" id="PTHR10073:SF47">
    <property type="entry name" value="DNA MISMATCH REPAIR PROTEIN MLH3"/>
    <property type="match status" value="1"/>
</dbReference>
<dbReference type="STRING" id="1764295.A0A5B8MM51"/>
<dbReference type="GO" id="GO:0016887">
    <property type="term" value="F:ATP hydrolysis activity"/>
    <property type="evidence" value="ECO:0007669"/>
    <property type="project" value="InterPro"/>
</dbReference>
<dbReference type="InterPro" id="IPR038973">
    <property type="entry name" value="MutL/Mlh/Pms-like"/>
</dbReference>
<keyword evidence="4" id="KW-1185">Reference proteome</keyword>
<dbReference type="SMART" id="SM00853">
    <property type="entry name" value="MutL_C"/>
    <property type="match status" value="1"/>
</dbReference>
<gene>
    <name evidence="3" type="ORF">A3770_05p40470</name>
</gene>
<sequence length="635" mass="69727">MVGQPPPPGRLRRVDLKSAQCLGYGTLATCQSFASMAREVVESALRCSAQPPEKKEEFERGVPLRVRVILDADSLRVRVDLEGFGAEADALLGDEGLRALTKFATVSVVTRAGGSLDTTEVLWKGGDLVGSGRSSTCRHSYGSTIILKDVLTNLPVRRRILLGARRERHLAQLRRHMFPAMASNGRVSFDFFCAGKAGRAFGSAPGAGVQRILVDTFGLDPKALAQVSCEARGAAATLCYARDWRNQHQVLFEHLFVNGREADCRAVAGEVKLVASGLFREQGLGTIRDRRRRACFSFVLSVTCARDVRQSEALERVLQRVLASFQSAESEARREEETQKWKSSRAMIPKAGACECCAGGGREAVRLRVDAAFRAGRTGIGVGDIKSLSYLETSIVPASITRGMLDRALCLGQVDNKFVASVCGSTLVLFDQHAADERVRLERFTEILTEDLGSRDRDSSSSVECGPPLRFRPTLEEIHALESYGDRVERWGWRASFSESSNTVSLSWIPCIQGRKLTVQDFRQYLQQLRLTGGSSSMMPDAITYVLGSKACRSALKFGDALSASECEDLVESLAGTRMPFQCAHGRPTCAPLIDLAKLASAERTMTRGTTRGRRFDMERLRSWGAAVNKRRKRV</sequence>
<dbReference type="GO" id="GO:0032300">
    <property type="term" value="C:mismatch repair complex"/>
    <property type="evidence" value="ECO:0007669"/>
    <property type="project" value="InterPro"/>
</dbReference>
<feature type="domain" description="MutL C-terminal dimerisation" evidence="2">
    <location>
        <begin position="410"/>
        <end position="562"/>
    </location>
</feature>
<evidence type="ECO:0000259" key="2">
    <source>
        <dbReference type="SMART" id="SM00853"/>
    </source>
</evidence>
<evidence type="ECO:0000313" key="4">
    <source>
        <dbReference type="Proteomes" id="UP000316726"/>
    </source>
</evidence>
<dbReference type="InterPro" id="IPR042120">
    <property type="entry name" value="MutL_C_dimsub"/>
</dbReference>
<dbReference type="InterPro" id="IPR037198">
    <property type="entry name" value="MutL_C_sf"/>
</dbReference>
<reference evidence="3 4" key="1">
    <citation type="submission" date="2018-07" db="EMBL/GenBank/DDBJ databases">
        <title>The complete nuclear genome of the prasinophyte Chloropicon primus (CCMP1205).</title>
        <authorList>
            <person name="Pombert J.-F."/>
            <person name="Otis C."/>
            <person name="Turmel M."/>
            <person name="Lemieux C."/>
        </authorList>
    </citation>
    <scope>NUCLEOTIDE SEQUENCE [LARGE SCALE GENOMIC DNA]</scope>
    <source>
        <strain evidence="3 4">CCMP1205</strain>
    </source>
</reference>
<accession>A0A5B8MM51</accession>
<dbReference type="Gene3D" id="3.30.1370.100">
    <property type="entry name" value="MutL, C-terminal domain, regulatory subdomain"/>
    <property type="match status" value="1"/>
</dbReference>
<protein>
    <submittedName>
        <fullName evidence="3">DNA mismatch repair protein Mlh3</fullName>
    </submittedName>
</protein>
<dbReference type="SUPFAM" id="SSF118116">
    <property type="entry name" value="DNA mismatch repair protein MutL"/>
    <property type="match status" value="1"/>
</dbReference>
<organism evidence="3 4">
    <name type="scientific">Chloropicon primus</name>
    <dbReference type="NCBI Taxonomy" id="1764295"/>
    <lineage>
        <taxon>Eukaryota</taxon>
        <taxon>Viridiplantae</taxon>
        <taxon>Chlorophyta</taxon>
        <taxon>Chloropicophyceae</taxon>
        <taxon>Chloropicales</taxon>
        <taxon>Chloropicaceae</taxon>
        <taxon>Chloropicon</taxon>
    </lineage>
</organism>
<dbReference type="InterPro" id="IPR014790">
    <property type="entry name" value="MutL_C"/>
</dbReference>
<comment type="similarity">
    <text evidence="1">Belongs to the DNA mismatch repair MutL/HexB family.</text>
</comment>
<dbReference type="AlphaFoldDB" id="A0A5B8MM51"/>
<dbReference type="PANTHER" id="PTHR10073">
    <property type="entry name" value="DNA MISMATCH REPAIR PROTEIN MLH, PMS, MUTL"/>
    <property type="match status" value="1"/>
</dbReference>
<dbReference type="InterPro" id="IPR042121">
    <property type="entry name" value="MutL_C_regsub"/>
</dbReference>
<proteinExistence type="inferred from homology"/>
<dbReference type="GO" id="GO:0005524">
    <property type="term" value="F:ATP binding"/>
    <property type="evidence" value="ECO:0007669"/>
    <property type="project" value="InterPro"/>
</dbReference>
<dbReference type="EMBL" id="CP031038">
    <property type="protein sequence ID" value="QDZ21529.1"/>
    <property type="molecule type" value="Genomic_DNA"/>
</dbReference>
<dbReference type="Gene3D" id="3.30.565.10">
    <property type="entry name" value="Histidine kinase-like ATPase, C-terminal domain"/>
    <property type="match status" value="1"/>
</dbReference>
<dbReference type="GO" id="GO:0140664">
    <property type="term" value="F:ATP-dependent DNA damage sensor activity"/>
    <property type="evidence" value="ECO:0007669"/>
    <property type="project" value="InterPro"/>
</dbReference>
<evidence type="ECO:0000256" key="1">
    <source>
        <dbReference type="ARBA" id="ARBA00006082"/>
    </source>
</evidence>
<dbReference type="Proteomes" id="UP000316726">
    <property type="component" value="Chromosome 5"/>
</dbReference>
<name>A0A5B8MM51_9CHLO</name>
<dbReference type="Pfam" id="PF08676">
    <property type="entry name" value="MutL_C"/>
    <property type="match status" value="1"/>
</dbReference>
<dbReference type="GO" id="GO:0006298">
    <property type="term" value="P:mismatch repair"/>
    <property type="evidence" value="ECO:0007669"/>
    <property type="project" value="InterPro"/>
</dbReference>
<dbReference type="OrthoDB" id="429932at2759"/>